<name>A0A285KL64_9ACTN</name>
<dbReference type="AlphaFoldDB" id="A0A285KL64"/>
<feature type="compositionally biased region" description="Basic and acidic residues" evidence="1">
    <location>
        <begin position="40"/>
        <end position="58"/>
    </location>
</feature>
<proteinExistence type="predicted"/>
<reference evidence="2 3" key="1">
    <citation type="submission" date="2017-09" db="EMBL/GenBank/DDBJ databases">
        <authorList>
            <person name="Ehlers B."/>
            <person name="Leendertz F.H."/>
        </authorList>
    </citation>
    <scope>NUCLEOTIDE SEQUENCE [LARGE SCALE GENOMIC DNA]</scope>
    <source>
        <strain evidence="2 3">CGMCC 4.6857</strain>
    </source>
</reference>
<evidence type="ECO:0000313" key="3">
    <source>
        <dbReference type="Proteomes" id="UP000219612"/>
    </source>
</evidence>
<dbReference type="RefSeq" id="WP_097328699.1">
    <property type="nucleotide sequence ID" value="NZ_OBDY01000041.1"/>
</dbReference>
<evidence type="ECO:0000256" key="1">
    <source>
        <dbReference type="SAM" id="MobiDB-lite"/>
    </source>
</evidence>
<gene>
    <name evidence="2" type="ORF">SAMN05421748_14147</name>
</gene>
<evidence type="ECO:0000313" key="2">
    <source>
        <dbReference type="EMBL" id="SNY72021.1"/>
    </source>
</evidence>
<sequence>MQLGSLAELVSAFGAVAALLAVGVAARAAVNRQQTQQLTRLDDAESRRGADAHQRDPVDWDEAFAAGELIRATTFRDTVPNGDDATSAAWALHRALRRPAAAGDG</sequence>
<organism evidence="2 3">
    <name type="scientific">Paractinoplanes atraurantiacus</name>
    <dbReference type="NCBI Taxonomy" id="1036182"/>
    <lineage>
        <taxon>Bacteria</taxon>
        <taxon>Bacillati</taxon>
        <taxon>Actinomycetota</taxon>
        <taxon>Actinomycetes</taxon>
        <taxon>Micromonosporales</taxon>
        <taxon>Micromonosporaceae</taxon>
        <taxon>Paractinoplanes</taxon>
    </lineage>
</organism>
<accession>A0A285KL64</accession>
<keyword evidence="3" id="KW-1185">Reference proteome</keyword>
<protein>
    <submittedName>
        <fullName evidence="2">Uncharacterized protein</fullName>
    </submittedName>
</protein>
<dbReference type="Proteomes" id="UP000219612">
    <property type="component" value="Unassembled WGS sequence"/>
</dbReference>
<dbReference type="EMBL" id="OBDY01000041">
    <property type="protein sequence ID" value="SNY72021.1"/>
    <property type="molecule type" value="Genomic_DNA"/>
</dbReference>
<feature type="region of interest" description="Disordered" evidence="1">
    <location>
        <begin position="33"/>
        <end position="58"/>
    </location>
</feature>